<gene>
    <name evidence="1" type="primary">arsD</name>
    <name evidence="1" type="ORF">D9O40_08535</name>
</gene>
<dbReference type="GO" id="GO:0003677">
    <property type="term" value="F:DNA binding"/>
    <property type="evidence" value="ECO:0007669"/>
    <property type="project" value="InterPro"/>
</dbReference>
<dbReference type="Proteomes" id="UP000277999">
    <property type="component" value="Unassembled WGS sequence"/>
</dbReference>
<accession>A0A3M0SS80</accession>
<dbReference type="NCBIfam" id="NF033727">
    <property type="entry name" value="chaperon_ArsD"/>
    <property type="match status" value="1"/>
</dbReference>
<proteinExistence type="predicted"/>
<dbReference type="GO" id="GO:0045892">
    <property type="term" value="P:negative regulation of DNA-templated transcription"/>
    <property type="evidence" value="ECO:0007669"/>
    <property type="project" value="InterPro"/>
</dbReference>
<dbReference type="InterPro" id="IPR010712">
    <property type="entry name" value="Arsenical-R_ArsD"/>
</dbReference>
<organism evidence="1 2">
    <name type="scientific">Clostridium autoethanogenum</name>
    <dbReference type="NCBI Taxonomy" id="84023"/>
    <lineage>
        <taxon>Bacteria</taxon>
        <taxon>Bacillati</taxon>
        <taxon>Bacillota</taxon>
        <taxon>Clostridia</taxon>
        <taxon>Eubacteriales</taxon>
        <taxon>Clostridiaceae</taxon>
        <taxon>Clostridium</taxon>
    </lineage>
</organism>
<evidence type="ECO:0000313" key="1">
    <source>
        <dbReference type="EMBL" id="RMD01287.1"/>
    </source>
</evidence>
<dbReference type="AlphaFoldDB" id="A0A3M0SS80"/>
<dbReference type="EMBL" id="RFAQ01000021">
    <property type="protein sequence ID" value="RMD01287.1"/>
    <property type="molecule type" value="Genomic_DNA"/>
</dbReference>
<sequence length="125" mass="13707">MSKIEIFDPAMCCSTGVCGPSINKELLRVATVINNMVKKGANVTRHNLSSEPQAFIDNKKINEYLNSKGADILPITLADGEVKKIKEYPTNEEFAEWSGLSKEEISNVTIKKPTKSCGCNHKGCC</sequence>
<comment type="caution">
    <text evidence="1">The sequence shown here is derived from an EMBL/GenBank/DDBJ whole genome shotgun (WGS) entry which is preliminary data.</text>
</comment>
<reference evidence="1 2" key="1">
    <citation type="submission" date="2018-10" db="EMBL/GenBank/DDBJ databases">
        <title>Genome-centric metagenomics revealed C2 chemical producing, CO utilizing Clostridium with novel acetogenic gene cluster.</title>
        <authorList>
            <person name="Kang H."/>
            <person name="Park B."/>
            <person name="Choi I.G."/>
            <person name="Chang I.S."/>
        </authorList>
    </citation>
    <scope>NUCLEOTIDE SEQUENCE [LARGE SCALE GENOMIC DNA]</scope>
    <source>
        <strain evidence="1 2">H21-9</strain>
    </source>
</reference>
<name>A0A3M0SS80_9CLOT</name>
<protein>
    <submittedName>
        <fullName evidence="1">Arsenical resistance operon transcriptional repressor ArsD</fullName>
    </submittedName>
</protein>
<dbReference type="GO" id="GO:0046685">
    <property type="term" value="P:response to arsenic-containing substance"/>
    <property type="evidence" value="ECO:0007669"/>
    <property type="project" value="InterPro"/>
</dbReference>
<dbReference type="RefSeq" id="WP_023163306.1">
    <property type="nucleotide sequence ID" value="NZ_CP110420.1"/>
</dbReference>
<dbReference type="Pfam" id="PF06953">
    <property type="entry name" value="ArsD"/>
    <property type="match status" value="1"/>
</dbReference>
<evidence type="ECO:0000313" key="2">
    <source>
        <dbReference type="Proteomes" id="UP000277999"/>
    </source>
</evidence>
<dbReference type="Gene3D" id="3.40.30.10">
    <property type="entry name" value="Glutaredoxin"/>
    <property type="match status" value="1"/>
</dbReference>